<reference evidence="2 3" key="1">
    <citation type="submission" date="2016-10" db="EMBL/GenBank/DDBJ databases">
        <authorList>
            <person name="de Groot N.N."/>
        </authorList>
    </citation>
    <scope>NUCLEOTIDE SEQUENCE [LARGE SCALE GENOMIC DNA]</scope>
    <source>
        <strain evidence="2 3">DSM 4180</strain>
    </source>
</reference>
<evidence type="ECO:0000256" key="1">
    <source>
        <dbReference type="SAM" id="Phobius"/>
    </source>
</evidence>
<dbReference type="Proteomes" id="UP000199556">
    <property type="component" value="Unassembled WGS sequence"/>
</dbReference>
<organism evidence="2 3">
    <name type="scientific">Ectothiorhodospira mobilis</name>
    <dbReference type="NCBI Taxonomy" id="195064"/>
    <lineage>
        <taxon>Bacteria</taxon>
        <taxon>Pseudomonadati</taxon>
        <taxon>Pseudomonadota</taxon>
        <taxon>Gammaproteobacteria</taxon>
        <taxon>Chromatiales</taxon>
        <taxon>Ectothiorhodospiraceae</taxon>
        <taxon>Ectothiorhodospira</taxon>
    </lineage>
</organism>
<dbReference type="AlphaFoldDB" id="A0A1I4PW36"/>
<dbReference type="OrthoDB" id="10015904at2"/>
<keyword evidence="1" id="KW-0812">Transmembrane</keyword>
<dbReference type="EMBL" id="FOUO01000002">
    <property type="protein sequence ID" value="SFM31663.1"/>
    <property type="molecule type" value="Genomic_DNA"/>
</dbReference>
<sequence length="110" mass="12684">MTMLAFDTHSHIKRLIAAGFTEAQAEAQTQALLELLENRLVTKDDIRDMATRKDLERMLQEMASQRKMDRMREKIATKKDVELLSKELTIKLGGILIIWFVLLGIMQVLL</sequence>
<accession>A0A1I4PW36</accession>
<proteinExistence type="predicted"/>
<keyword evidence="3" id="KW-1185">Reference proteome</keyword>
<gene>
    <name evidence="2" type="ORF">SAMN05421721_102275</name>
</gene>
<name>A0A1I4PW36_ECTMO</name>
<evidence type="ECO:0008006" key="4">
    <source>
        <dbReference type="Google" id="ProtNLM"/>
    </source>
</evidence>
<feature type="transmembrane region" description="Helical" evidence="1">
    <location>
        <begin position="88"/>
        <end position="109"/>
    </location>
</feature>
<protein>
    <recommendedName>
        <fullName evidence="4">DUF1640 domain-containing protein</fullName>
    </recommendedName>
</protein>
<dbReference type="RefSeq" id="WP_090483667.1">
    <property type="nucleotide sequence ID" value="NZ_FOUO01000002.1"/>
</dbReference>
<evidence type="ECO:0000313" key="2">
    <source>
        <dbReference type="EMBL" id="SFM31663.1"/>
    </source>
</evidence>
<dbReference type="STRING" id="195064.SAMN05421721_102275"/>
<keyword evidence="1" id="KW-0472">Membrane</keyword>
<keyword evidence="1" id="KW-1133">Transmembrane helix</keyword>
<dbReference type="Gene3D" id="1.20.5.340">
    <property type="match status" value="1"/>
</dbReference>
<evidence type="ECO:0000313" key="3">
    <source>
        <dbReference type="Proteomes" id="UP000199556"/>
    </source>
</evidence>